<sequence>MVLLPKPLIFLHDLSLALFTVMFHEEGLKASVDGVGLSMYTMWNSMRSTLIVPVFRCLVALCLIISVLVSIESVYMNLVILYVKLFGRKPEKVYKWEEMQKDMELGHQNYPVILIQIPMYNEREVFELSIGAACRLMWPSDRLIVQVLDDSTDPDIMELISTECAKWAKDINIKYERRDNRNGYKAGALKHGMRHSYVKQCNYVVIFDADFQPETDYLQRTIPFLIHNPELALVQARWKFGDSLSPYLFVLAMECLSRLLLSRYDAGYIGYHPRTEELKILHLMFADDVMVFFDGTANSLHGISECLDDFASWSGLHINTTKTELFTVGSDQSESVAITRYGLTPGKFPIRYLGLPLTSRKLKISEYAPLMSKITTRLQSLSAKLLSFSGRLQLLKTVIFGIVTFWISAFILPKGLNANTCLLTRMQEMSLNYHFMAEQQSGSTRHAFFGFNGTAGVWRIAAMEEAGGWKDRTTVEDMDLAVRVGLLGWKFVFINDVEVKSELPSQFKAFRFQQHRWSCGPANLFRKMTMEIIHNQRVKIWKKFYVIYSFFFLRKIMIHSFTFFFYCVILPISVFVPEVKIPNWATIYVPSVITLLSAIATPRSFYLLIFWVLFENVMAMHRAKGTLIGLFEGGRVNEWVVTEKLGDSVTTELLPQSRKPRYGFLERVNSKEMVMGIYILCCACYDFFFGNAFLYLYLLMQAAAFLISGVGFVGS</sequence>
<dbReference type="Gene3D" id="3.90.550.10">
    <property type="entry name" value="Spore Coat Polysaccharide Biosynthesis Protein SpsA, Chain A"/>
    <property type="match status" value="2"/>
</dbReference>
<feature type="domain" description="Glycosyltransferase 2-like" evidence="11">
    <location>
        <begin position="425"/>
        <end position="573"/>
    </location>
</feature>
<dbReference type="SUPFAM" id="SSF56672">
    <property type="entry name" value="DNA/RNA polymerases"/>
    <property type="match status" value="1"/>
</dbReference>
<evidence type="ECO:0000256" key="9">
    <source>
        <dbReference type="SAM" id="Phobius"/>
    </source>
</evidence>
<evidence type="ECO:0000256" key="1">
    <source>
        <dbReference type="ARBA" id="ARBA00004653"/>
    </source>
</evidence>
<accession>A0A3P6C074</accession>
<feature type="transmembrane region" description="Helical" evidence="9">
    <location>
        <begin position="556"/>
        <end position="576"/>
    </location>
</feature>
<evidence type="ECO:0000256" key="4">
    <source>
        <dbReference type="ARBA" id="ARBA00022692"/>
    </source>
</evidence>
<dbReference type="GO" id="GO:0016757">
    <property type="term" value="F:glycosyltransferase activity"/>
    <property type="evidence" value="ECO:0007669"/>
    <property type="project" value="UniProtKB-KW"/>
</dbReference>
<reference evidence="12" key="1">
    <citation type="submission" date="2018-11" db="EMBL/GenBank/DDBJ databases">
        <authorList>
            <consortium name="Genoscope - CEA"/>
            <person name="William W."/>
        </authorList>
    </citation>
    <scope>NUCLEOTIDE SEQUENCE</scope>
</reference>
<organism evidence="12">
    <name type="scientific">Brassica campestris</name>
    <name type="common">Field mustard</name>
    <dbReference type="NCBI Taxonomy" id="3711"/>
    <lineage>
        <taxon>Eukaryota</taxon>
        <taxon>Viridiplantae</taxon>
        <taxon>Streptophyta</taxon>
        <taxon>Embryophyta</taxon>
        <taxon>Tracheophyta</taxon>
        <taxon>Spermatophyta</taxon>
        <taxon>Magnoliopsida</taxon>
        <taxon>eudicotyledons</taxon>
        <taxon>Gunneridae</taxon>
        <taxon>Pentapetalae</taxon>
        <taxon>rosids</taxon>
        <taxon>malvids</taxon>
        <taxon>Brassicales</taxon>
        <taxon>Brassicaceae</taxon>
        <taxon>Brassiceae</taxon>
        <taxon>Brassica</taxon>
    </lineage>
</organism>
<keyword evidence="2" id="KW-0328">Glycosyltransferase</keyword>
<evidence type="ECO:0000256" key="2">
    <source>
        <dbReference type="ARBA" id="ARBA00022676"/>
    </source>
</evidence>
<evidence type="ECO:0000259" key="11">
    <source>
        <dbReference type="Pfam" id="PF13632"/>
    </source>
</evidence>
<keyword evidence="8" id="KW-0961">Cell wall biogenesis/degradation</keyword>
<dbReference type="AlphaFoldDB" id="A0A3P6C074"/>
<evidence type="ECO:0000256" key="7">
    <source>
        <dbReference type="ARBA" id="ARBA00023136"/>
    </source>
</evidence>
<keyword evidence="7 9" id="KW-0472">Membrane</keyword>
<evidence type="ECO:0000259" key="10">
    <source>
        <dbReference type="Pfam" id="PF00535"/>
    </source>
</evidence>
<evidence type="ECO:0000313" key="12">
    <source>
        <dbReference type="EMBL" id="VDD11643.1"/>
    </source>
</evidence>
<dbReference type="EMBL" id="LR031576">
    <property type="protein sequence ID" value="VDD11643.1"/>
    <property type="molecule type" value="Genomic_DNA"/>
</dbReference>
<evidence type="ECO:0000256" key="5">
    <source>
        <dbReference type="ARBA" id="ARBA00022989"/>
    </source>
</evidence>
<keyword evidence="5 9" id="KW-1133">Transmembrane helix</keyword>
<dbReference type="InterPro" id="IPR001173">
    <property type="entry name" value="Glyco_trans_2-like"/>
</dbReference>
<comment type="subcellular location">
    <subcellularLocation>
        <location evidence="1">Golgi apparatus membrane</location>
        <topology evidence="1">Multi-pass membrane protein</topology>
    </subcellularLocation>
</comment>
<dbReference type="Pfam" id="PF13632">
    <property type="entry name" value="Glyco_trans_2_3"/>
    <property type="match status" value="1"/>
</dbReference>
<keyword evidence="4 9" id="KW-0812">Transmembrane</keyword>
<dbReference type="InterPro" id="IPR029044">
    <property type="entry name" value="Nucleotide-diphossugar_trans"/>
</dbReference>
<feature type="transmembrane region" description="Helical" evidence="9">
    <location>
        <begin position="588"/>
        <end position="614"/>
    </location>
</feature>
<dbReference type="GO" id="GO:0071555">
    <property type="term" value="P:cell wall organization"/>
    <property type="evidence" value="ECO:0007669"/>
    <property type="project" value="UniProtKB-KW"/>
</dbReference>
<keyword evidence="3" id="KW-0808">Transferase</keyword>
<dbReference type="PANTHER" id="PTHR32044:SF66">
    <property type="entry name" value="GLUCOMANNAN 4-BETA-MANNOSYLTRANSFERASE 15-RELATED"/>
    <property type="match status" value="1"/>
</dbReference>
<dbReference type="GO" id="GO:0000139">
    <property type="term" value="C:Golgi membrane"/>
    <property type="evidence" value="ECO:0007669"/>
    <property type="project" value="UniProtKB-SubCell"/>
</dbReference>
<gene>
    <name evidence="12" type="ORF">BRAA04T16566Z</name>
</gene>
<feature type="transmembrane region" description="Helical" evidence="9">
    <location>
        <begin position="50"/>
        <end position="83"/>
    </location>
</feature>
<dbReference type="SUPFAM" id="SSF53448">
    <property type="entry name" value="Nucleotide-diphospho-sugar transferases"/>
    <property type="match status" value="1"/>
</dbReference>
<dbReference type="Pfam" id="PF00535">
    <property type="entry name" value="Glycos_transf_2"/>
    <property type="match status" value="1"/>
</dbReference>
<dbReference type="InterPro" id="IPR043502">
    <property type="entry name" value="DNA/RNA_pol_sf"/>
</dbReference>
<evidence type="ECO:0000256" key="8">
    <source>
        <dbReference type="ARBA" id="ARBA00023316"/>
    </source>
</evidence>
<dbReference type="PANTHER" id="PTHR32044">
    <property type="entry name" value="GLUCOMANNAN 4-BETA-MANNOSYLTRANSFERASE 9"/>
    <property type="match status" value="1"/>
</dbReference>
<proteinExistence type="predicted"/>
<feature type="transmembrane region" description="Helical" evidence="9">
    <location>
        <begin position="668"/>
        <end position="688"/>
    </location>
</feature>
<feature type="domain" description="Glycosyltransferase 2-like" evidence="10">
    <location>
        <begin position="117"/>
        <end position="248"/>
    </location>
</feature>
<name>A0A3P6C074_BRACM</name>
<evidence type="ECO:0000256" key="6">
    <source>
        <dbReference type="ARBA" id="ARBA00023034"/>
    </source>
</evidence>
<keyword evidence="6" id="KW-0333">Golgi apparatus</keyword>
<protein>
    <recommendedName>
        <fullName evidence="10 11">Glycosyltransferase 2-like domain-containing protein</fullName>
    </recommendedName>
</protein>
<evidence type="ECO:0000256" key="3">
    <source>
        <dbReference type="ARBA" id="ARBA00022679"/>
    </source>
</evidence>